<feature type="region of interest" description="Disordered" evidence="1">
    <location>
        <begin position="78"/>
        <end position="102"/>
    </location>
</feature>
<feature type="compositionally biased region" description="Pro residues" evidence="1">
    <location>
        <begin position="156"/>
        <end position="169"/>
    </location>
</feature>
<dbReference type="GeneID" id="20802882"/>
<evidence type="ECO:0000313" key="2">
    <source>
        <dbReference type="EMBL" id="ETV89703.1"/>
    </source>
</evidence>
<evidence type="ECO:0000256" key="1">
    <source>
        <dbReference type="SAM" id="MobiDB-lite"/>
    </source>
</evidence>
<protein>
    <submittedName>
        <fullName evidence="2">Uncharacterized protein</fullName>
    </submittedName>
</protein>
<proteinExistence type="predicted"/>
<dbReference type="RefSeq" id="XP_009822103.1">
    <property type="nucleotide sequence ID" value="XM_009823801.1"/>
</dbReference>
<reference evidence="2" key="1">
    <citation type="submission" date="2013-12" db="EMBL/GenBank/DDBJ databases">
        <title>The Genome Sequence of Aphanomyces astaci APO3.</title>
        <authorList>
            <consortium name="The Broad Institute Genomics Platform"/>
            <person name="Russ C."/>
            <person name="Tyler B."/>
            <person name="van West P."/>
            <person name="Dieguez-Uribeondo J."/>
            <person name="Young S.K."/>
            <person name="Zeng Q."/>
            <person name="Gargeya S."/>
            <person name="Fitzgerald M."/>
            <person name="Abouelleil A."/>
            <person name="Alvarado L."/>
            <person name="Chapman S.B."/>
            <person name="Gainer-Dewar J."/>
            <person name="Goldberg J."/>
            <person name="Griggs A."/>
            <person name="Gujja S."/>
            <person name="Hansen M."/>
            <person name="Howarth C."/>
            <person name="Imamovic A."/>
            <person name="Ireland A."/>
            <person name="Larimer J."/>
            <person name="McCowan C."/>
            <person name="Murphy C."/>
            <person name="Pearson M."/>
            <person name="Poon T.W."/>
            <person name="Priest M."/>
            <person name="Roberts A."/>
            <person name="Saif S."/>
            <person name="Shea T."/>
            <person name="Sykes S."/>
            <person name="Wortman J."/>
            <person name="Nusbaum C."/>
            <person name="Birren B."/>
        </authorList>
    </citation>
    <scope>NUCLEOTIDE SEQUENCE [LARGE SCALE GENOMIC DNA]</scope>
    <source>
        <strain evidence="2">APO3</strain>
    </source>
</reference>
<feature type="region of interest" description="Disordered" evidence="1">
    <location>
        <begin position="127"/>
        <end position="223"/>
    </location>
</feature>
<dbReference type="OrthoDB" id="78074at2759"/>
<feature type="compositionally biased region" description="Basic residues" evidence="1">
    <location>
        <begin position="92"/>
        <end position="102"/>
    </location>
</feature>
<sequence>MVDAVLARLAQNSMYIRDDLTDNKHQLDADSVIDPTDRSFGIESSNLLQEYYPKTPLMDTPHKPTHGFFVLPGDVGETRQTTAPRSVQPPRARAKSAHPNNRHQVHDIAVHLLVPFETTLDVSINSSNNAPPFSPTPPAPRRAGELAPPEGKPKKPPVLEPAMIPTPRPPLKKQPRPSTGGPTRRITKLPDDVFWSSSKRINTLDNRRPRAAPRPSLKPPNTKKCTRQTLFVDLVQQVRTDMVVEIGENHTSMRTQADLAPPSRHMAPPPRTTLEAPPAVVPQILPKNPMLRPASADATRLNQTRSTKMLTKRRRELHECILSHRSTAPKPHDLPVKNLLLKMYCVLDEYRGHEGQFVKRLKQKPEIPMQKKPTHKPSRRNTEAAAVTPRIYSSNQECSK</sequence>
<name>W4HEW7_APHAT</name>
<organism evidence="2">
    <name type="scientific">Aphanomyces astaci</name>
    <name type="common">Crayfish plague agent</name>
    <dbReference type="NCBI Taxonomy" id="112090"/>
    <lineage>
        <taxon>Eukaryota</taxon>
        <taxon>Sar</taxon>
        <taxon>Stramenopiles</taxon>
        <taxon>Oomycota</taxon>
        <taxon>Saprolegniomycetes</taxon>
        <taxon>Saprolegniales</taxon>
        <taxon>Verrucalvaceae</taxon>
        <taxon>Aphanomyces</taxon>
    </lineage>
</organism>
<feature type="region of interest" description="Disordered" evidence="1">
    <location>
        <begin position="362"/>
        <end position="400"/>
    </location>
</feature>
<dbReference type="EMBL" id="KI913114">
    <property type="protein sequence ID" value="ETV89703.1"/>
    <property type="molecule type" value="Genomic_DNA"/>
</dbReference>
<dbReference type="AlphaFoldDB" id="W4HEW7"/>
<feature type="compositionally biased region" description="Polar residues" evidence="1">
    <location>
        <begin position="195"/>
        <end position="204"/>
    </location>
</feature>
<gene>
    <name evidence="2" type="ORF">H257_00886</name>
</gene>
<feature type="compositionally biased region" description="Polar residues" evidence="1">
    <location>
        <begin position="391"/>
        <end position="400"/>
    </location>
</feature>
<accession>W4HEW7</accession>
<dbReference type="VEuPathDB" id="FungiDB:H257_00886"/>